<dbReference type="GO" id="GO:0005576">
    <property type="term" value="C:extracellular region"/>
    <property type="evidence" value="ECO:0007669"/>
    <property type="project" value="TreeGrafter"/>
</dbReference>
<dbReference type="Pfam" id="PF00704">
    <property type="entry name" value="Glyco_hydro_18"/>
    <property type="match status" value="1"/>
</dbReference>
<reference evidence="2" key="1">
    <citation type="submission" date="2025-08" db="UniProtKB">
        <authorList>
            <consortium name="Ensembl"/>
        </authorList>
    </citation>
    <scope>IDENTIFICATION</scope>
</reference>
<proteinExistence type="predicted"/>
<dbReference type="InterPro" id="IPR029070">
    <property type="entry name" value="Chitinase_insertion_sf"/>
</dbReference>
<name>A0A3B4B1I4_9GOBI</name>
<organism evidence="2 3">
    <name type="scientific">Periophthalmus magnuspinnatus</name>
    <dbReference type="NCBI Taxonomy" id="409849"/>
    <lineage>
        <taxon>Eukaryota</taxon>
        <taxon>Metazoa</taxon>
        <taxon>Chordata</taxon>
        <taxon>Craniata</taxon>
        <taxon>Vertebrata</taxon>
        <taxon>Euteleostomi</taxon>
        <taxon>Actinopterygii</taxon>
        <taxon>Neopterygii</taxon>
        <taxon>Teleostei</taxon>
        <taxon>Neoteleostei</taxon>
        <taxon>Acanthomorphata</taxon>
        <taxon>Gobiaria</taxon>
        <taxon>Gobiiformes</taxon>
        <taxon>Gobioidei</taxon>
        <taxon>Gobiidae</taxon>
        <taxon>Oxudercinae</taxon>
        <taxon>Periophthalmus</taxon>
    </lineage>
</organism>
<evidence type="ECO:0000259" key="1">
    <source>
        <dbReference type="PROSITE" id="PS51910"/>
    </source>
</evidence>
<dbReference type="Gene3D" id="3.10.50.10">
    <property type="match status" value="1"/>
</dbReference>
<dbReference type="GO" id="GO:0004568">
    <property type="term" value="F:chitinase activity"/>
    <property type="evidence" value="ECO:0007669"/>
    <property type="project" value="TreeGrafter"/>
</dbReference>
<feature type="domain" description="GH18" evidence="1">
    <location>
        <begin position="44"/>
        <end position="403"/>
    </location>
</feature>
<reference evidence="2" key="2">
    <citation type="submission" date="2025-09" db="UniProtKB">
        <authorList>
            <consortium name="Ensembl"/>
        </authorList>
    </citation>
    <scope>IDENTIFICATION</scope>
</reference>
<dbReference type="PANTHER" id="PTHR11177">
    <property type="entry name" value="CHITINASE"/>
    <property type="match status" value="1"/>
</dbReference>
<evidence type="ECO:0000313" key="2">
    <source>
        <dbReference type="Ensembl" id="ENSPMGP00000023243.1"/>
    </source>
</evidence>
<dbReference type="InterPro" id="IPR011583">
    <property type="entry name" value="Chitinase_II/V-like_cat"/>
</dbReference>
<dbReference type="GO" id="GO:0008061">
    <property type="term" value="F:chitin binding"/>
    <property type="evidence" value="ECO:0007669"/>
    <property type="project" value="InterPro"/>
</dbReference>
<dbReference type="PROSITE" id="PS51910">
    <property type="entry name" value="GH18_2"/>
    <property type="match status" value="1"/>
</dbReference>
<dbReference type="SUPFAM" id="SSF54556">
    <property type="entry name" value="Chitinase insertion domain"/>
    <property type="match status" value="1"/>
</dbReference>
<dbReference type="AlphaFoldDB" id="A0A3B4B1I4"/>
<dbReference type="Proteomes" id="UP000261520">
    <property type="component" value="Unplaced"/>
</dbReference>
<dbReference type="SUPFAM" id="SSF51445">
    <property type="entry name" value="(Trans)glycosidases"/>
    <property type="match status" value="1"/>
</dbReference>
<dbReference type="PANTHER" id="PTHR11177:SF317">
    <property type="entry name" value="CHITINASE 12-RELATED"/>
    <property type="match status" value="1"/>
</dbReference>
<dbReference type="Ensembl" id="ENSPMGT00000024761.1">
    <property type="protein sequence ID" value="ENSPMGP00000023243.1"/>
    <property type="gene ID" value="ENSPMGG00000018790.1"/>
</dbReference>
<sequence>MNNKTGETCYDWRQVLSLETGVVIVSLQKMTSTSFTLVPPALSFRLVCYYNRKAAARLSIGRFTPANVAPNLCTHLIFSYATVDDKNNNIRRLVPVDESDIDLYGELNRLKNSNPDLKTLLAVGDPEGSDSQTFTKMVASKTTREKFIDSAVTMINTYGFDGLNLDWRYPTGNANRGKFTSLCQELRAALNRSLLLTASVSGVKDVIDDSYDNINIKLFYSELDFINVLTFGFHDSSEPVTAHHSPLDPPSTDPEDPLTTTLGGAALPADKLNMGIAAYGVAFRLFNSSEGGVGAATSSTPPEDGCYTEEPGVWSYYEVQPSLVRTFLDDQGVPYVVTEGHWVGYDDPQSLNLKVQFLYVERIKNETYGGAVVWALDLDDYTGQFCEDGTNPFISYLKSILFM</sequence>
<protein>
    <recommendedName>
        <fullName evidence="1">GH18 domain-containing protein</fullName>
    </recommendedName>
</protein>
<dbReference type="InterPro" id="IPR050314">
    <property type="entry name" value="Glycosyl_Hydrlase_18"/>
</dbReference>
<evidence type="ECO:0000313" key="3">
    <source>
        <dbReference type="Proteomes" id="UP000261520"/>
    </source>
</evidence>
<dbReference type="STRING" id="409849.ENSPMGP00000023243"/>
<keyword evidence="3" id="KW-1185">Reference proteome</keyword>
<accession>A0A3B4B1I4</accession>
<dbReference type="Gene3D" id="3.20.20.80">
    <property type="entry name" value="Glycosidases"/>
    <property type="match status" value="1"/>
</dbReference>
<dbReference type="GO" id="GO:0005975">
    <property type="term" value="P:carbohydrate metabolic process"/>
    <property type="evidence" value="ECO:0007669"/>
    <property type="project" value="InterPro"/>
</dbReference>
<dbReference type="GO" id="GO:0006032">
    <property type="term" value="P:chitin catabolic process"/>
    <property type="evidence" value="ECO:0007669"/>
    <property type="project" value="TreeGrafter"/>
</dbReference>
<dbReference type="SMART" id="SM00636">
    <property type="entry name" value="Glyco_18"/>
    <property type="match status" value="1"/>
</dbReference>
<dbReference type="InterPro" id="IPR017853">
    <property type="entry name" value="GH"/>
</dbReference>
<dbReference type="InterPro" id="IPR001223">
    <property type="entry name" value="Glyco_hydro18_cat"/>
</dbReference>